<dbReference type="RefSeq" id="XP_844167.1">
    <property type="nucleotide sequence ID" value="XM_839074.1"/>
</dbReference>
<feature type="region of interest" description="Disordered" evidence="1">
    <location>
        <begin position="109"/>
        <end position="129"/>
    </location>
</feature>
<evidence type="ECO:0000256" key="1">
    <source>
        <dbReference type="SAM" id="MobiDB-lite"/>
    </source>
</evidence>
<reference evidence="3" key="1">
    <citation type="journal article" date="2005" name="Science">
        <title>Comparative genomics of trypanosomatid parasitic protozoa.</title>
        <authorList>
            <person name="El-Sayed N.M."/>
            <person name="Myler P.J."/>
            <person name="Blandin G."/>
            <person name="Berriman M."/>
            <person name="Crabtree J."/>
            <person name="Aggarwal G."/>
            <person name="Caler E."/>
            <person name="Renauld H."/>
            <person name="Worthey E.A."/>
            <person name="Hertz-Fowler C."/>
            <person name="Ghedin E."/>
            <person name="Peacock C."/>
            <person name="Bartholomeu D.C."/>
            <person name="Haas B.J."/>
            <person name="Tran A.N."/>
            <person name="Wortman J.R."/>
            <person name="Alsmark U.C."/>
            <person name="Angiuoli S."/>
            <person name="Anupama A."/>
            <person name="Badger J."/>
            <person name="Bringaud F."/>
            <person name="Cadag E."/>
            <person name="Carlton J.M."/>
            <person name="Cerqueira G.C."/>
            <person name="Creasy T."/>
            <person name="Delcher A.L."/>
            <person name="Djikeng A."/>
            <person name="Embley T.M."/>
            <person name="Hauser C."/>
            <person name="Ivens A.C."/>
            <person name="Kummerfeld S.K."/>
            <person name="Pereira-Leal J.B."/>
            <person name="Nilsson D."/>
            <person name="Peterson J."/>
            <person name="Salzberg S.L."/>
            <person name="Shallom J."/>
            <person name="Silva J.C."/>
            <person name="Sundaram J."/>
            <person name="Westenberger S."/>
            <person name="White O."/>
            <person name="Melville S.E."/>
            <person name="Donelson J.E."/>
            <person name="Andersson B."/>
            <person name="Stuart K.D."/>
            <person name="Hall N."/>
        </authorList>
    </citation>
    <scope>NUCLEOTIDE SEQUENCE</scope>
    <source>
        <strain evidence="3">927/4 GUTat10.1</strain>
    </source>
</reference>
<name>Q57VG6_TRYB2</name>
<organism evidence="2 4">
    <name type="scientific">Trypanosoma brucei brucei (strain 927/4 GUTat10.1)</name>
    <dbReference type="NCBI Taxonomy" id="185431"/>
    <lineage>
        <taxon>Eukaryota</taxon>
        <taxon>Discoba</taxon>
        <taxon>Euglenozoa</taxon>
        <taxon>Kinetoplastea</taxon>
        <taxon>Metakinetoplastina</taxon>
        <taxon>Trypanosomatida</taxon>
        <taxon>Trypanosomatidae</taxon>
        <taxon>Trypanosoma</taxon>
    </lineage>
</organism>
<accession>D6XED1</accession>
<dbReference type="VEuPathDB" id="TriTrypDB:Tb927.3.5780"/>
<dbReference type="AlphaFoldDB" id="Q57VG6"/>
<evidence type="ECO:0000313" key="2">
    <source>
        <dbReference type="EMBL" id="AAX70403.1"/>
    </source>
</evidence>
<dbReference type="GeneID" id="3656519"/>
<dbReference type="PaxDb" id="5691-AAZ10608"/>
<feature type="compositionally biased region" description="Polar residues" evidence="1">
    <location>
        <begin position="119"/>
        <end position="128"/>
    </location>
</feature>
<evidence type="ECO:0000313" key="3">
    <source>
        <dbReference type="EMBL" id="AAZ10608.1"/>
    </source>
</evidence>
<feature type="region of interest" description="Disordered" evidence="1">
    <location>
        <begin position="1"/>
        <end position="31"/>
    </location>
</feature>
<keyword evidence="4" id="KW-1185">Reference proteome</keyword>
<dbReference type="Proteomes" id="UP000008524">
    <property type="component" value="Chromosome 3"/>
</dbReference>
<reference evidence="2" key="3">
    <citation type="submission" date="2005-04" db="EMBL/GenBank/DDBJ databases">
        <title>.</title>
        <authorList>
            <person name="Ghedin E."/>
            <person name="Blandin G."/>
            <person name="Bartholomeu D."/>
            <person name="Caler E."/>
            <person name="Haas B."/>
            <person name="Hannick L."/>
            <person name="Shallom J."/>
            <person name="Hou L."/>
            <person name="Djikeng A."/>
            <person name="Feldblyum T."/>
            <person name="Hostetler J."/>
            <person name="Johnson J."/>
            <person name="Jones K."/>
            <person name="Koo H.L."/>
            <person name="Larkin C."/>
            <person name="Pai G."/>
            <person name="Peterson J."/>
            <person name="Khalak H.G."/>
            <person name="Salzberg S."/>
            <person name="Simpson A.J."/>
            <person name="Tallon L."/>
            <person name="Van Aken S."/>
            <person name="Wanless D."/>
            <person name="White O."/>
            <person name="Wortman J."/>
            <person name="Fraser C.M."/>
            <person name="El-Sayed N.M.A."/>
        </authorList>
    </citation>
    <scope>NUCLEOTIDE SEQUENCE</scope>
    <source>
        <strain evidence="2">GUTat10.1</strain>
    </source>
</reference>
<dbReference type="EMBL" id="CP000066">
    <property type="protein sequence ID" value="AAZ10608.1"/>
    <property type="molecule type" value="Genomic_DNA"/>
</dbReference>
<dbReference type="InParanoid" id="Q57VG6"/>
<dbReference type="KEGG" id="tbr:Tb927.3.5780"/>
<evidence type="ECO:0000313" key="4">
    <source>
        <dbReference type="Proteomes" id="UP000008524"/>
    </source>
</evidence>
<reference evidence="3 4" key="2">
    <citation type="journal article" date="2005" name="Science">
        <title>The genome of the African trypanosome Trypanosoma brucei.</title>
        <authorList>
            <person name="Berriman M."/>
            <person name="Ghedin E."/>
            <person name="Hertz-Fowler C."/>
            <person name="Blandin G."/>
            <person name="Renauld H."/>
            <person name="Bartholomeu D.C."/>
            <person name="Lennard N.J."/>
            <person name="Caler E."/>
            <person name="Hamlin N.E."/>
            <person name="Haas B."/>
            <person name="Bohme U."/>
            <person name="Hannick L."/>
            <person name="Aslett M.A."/>
            <person name="Shallom J."/>
            <person name="Marcello L."/>
            <person name="Hou L."/>
            <person name="Wickstead B."/>
            <person name="Alsmark U.C."/>
            <person name="Arrowsmith C."/>
            <person name="Atkin R.J."/>
            <person name="Barron A.J."/>
            <person name="Bringaud F."/>
            <person name="Brooks K."/>
            <person name="Carrington M."/>
            <person name="Cherevach I."/>
            <person name="Chillingworth T.J."/>
            <person name="Churcher C."/>
            <person name="Clark L.N."/>
            <person name="Corton C.H."/>
            <person name="Cronin A."/>
            <person name="Davies R.M."/>
            <person name="Doggett J."/>
            <person name="Djikeng A."/>
            <person name="Feldblyum T."/>
            <person name="Field M.C."/>
            <person name="Fraser A."/>
            <person name="Goodhead I."/>
            <person name="Hance Z."/>
            <person name="Harper D."/>
            <person name="Harris B.R."/>
            <person name="Hauser H."/>
            <person name="Hostetler J."/>
            <person name="Ivens A."/>
            <person name="Jagels K."/>
            <person name="Johnson D."/>
            <person name="Johnson J."/>
            <person name="Jones K."/>
            <person name="Kerhornou A.X."/>
            <person name="Koo H."/>
            <person name="Larke N."/>
            <person name="Landfear S."/>
            <person name="Larkin C."/>
            <person name="Leech V."/>
            <person name="Line A."/>
            <person name="Lord A."/>
            <person name="Macleod A."/>
            <person name="Mooney P.J."/>
            <person name="Moule S."/>
            <person name="Martin D.M."/>
            <person name="Morgan G.W."/>
            <person name="Mungall K."/>
            <person name="Norbertczak H."/>
            <person name="Ormond D."/>
            <person name="Pai G."/>
            <person name="Peacock C.S."/>
            <person name="Peterson J."/>
            <person name="Quail M.A."/>
            <person name="Rabbinowitsch E."/>
            <person name="Rajandream M.A."/>
            <person name="Reitter C."/>
            <person name="Salzberg S.L."/>
            <person name="Sanders M."/>
            <person name="Schobel S."/>
            <person name="Sharp S."/>
            <person name="Simmonds M."/>
            <person name="Simpson A.J."/>
            <person name="Tallon L."/>
            <person name="Turner C.M."/>
            <person name="Tait A."/>
            <person name="Tivey A.R."/>
            <person name="Van Aken S."/>
            <person name="Walker D."/>
            <person name="Wanless D."/>
            <person name="Wang S."/>
            <person name="White B."/>
            <person name="White O."/>
            <person name="Whitehead S."/>
            <person name="Woodward J."/>
            <person name="Wortman J."/>
            <person name="Adams M.D."/>
            <person name="Embley T.M."/>
            <person name="Gull K."/>
            <person name="Ullu E."/>
            <person name="Barry J.D."/>
            <person name="Fairlamb A.H."/>
            <person name="Opperdoes F."/>
            <person name="Barrell B.G."/>
            <person name="Donelson J.E."/>
            <person name="Hall N."/>
            <person name="Fraser C.M."/>
            <person name="Melville S.E."/>
            <person name="El-Sayed N.M."/>
        </authorList>
    </citation>
    <scope>NUCLEOTIDE SEQUENCE [LARGE SCALE GENOMIC DNA]</scope>
    <source>
        <strain evidence="3 4">927/4 GUTat10.1</strain>
    </source>
</reference>
<accession>Q57VG6</accession>
<protein>
    <submittedName>
        <fullName evidence="2">Uncharacterized protein</fullName>
    </submittedName>
</protein>
<reference evidence="3" key="4">
    <citation type="submission" date="2005-04" db="EMBL/GenBank/DDBJ databases">
        <title>Sequencing, closure, and annotation of Trypanosoma brucei chromosomes 2 through 8.</title>
        <authorList>
            <person name="Ghedin E."/>
            <person name="Blandin G."/>
            <person name="Bartholomeu D."/>
            <person name="Caler E."/>
            <person name="Haas B."/>
            <person name="Hannick L."/>
            <person name="Shallom J."/>
            <person name="Hou L."/>
            <person name="Djikeng A."/>
            <person name="Feldblyum T."/>
            <person name="Hostetler J."/>
            <person name="Johnson J."/>
            <person name="Jones K."/>
            <person name="Koo H.L."/>
            <person name="Larkin C."/>
            <person name="Pai G."/>
            <person name="Peterson J."/>
            <person name="Khalak H.G."/>
            <person name="Salzberg S."/>
            <person name="Simpson A.J."/>
            <person name="Tallon L."/>
            <person name="Van Aken S."/>
            <person name="Wanless D."/>
            <person name="White O."/>
            <person name="Wortman J."/>
            <person name="Fraser C.M."/>
            <person name="El-Sayed N.M.A."/>
        </authorList>
    </citation>
    <scope>NUCLEOTIDE SEQUENCE</scope>
    <source>
        <strain evidence="3">927/4 GUTat10.1</strain>
    </source>
</reference>
<gene>
    <name evidence="3" type="primary">Tb03.2H15.790</name>
    <name evidence="2" type="ORF">Tb927.3.5780</name>
</gene>
<proteinExistence type="predicted"/>
<dbReference type="EMBL" id="AC159440">
    <property type="protein sequence ID" value="AAX70403.1"/>
    <property type="molecule type" value="Genomic_DNA"/>
</dbReference>
<sequence>MFGATADDVSKVGSGGGGGSPRTGLQTGQWSPDFRSGKTLVKHLVCLCKGKKQHRLQRSGDICCAGNNEQLSTHQLVSPKKYDKTSETYKLGVRQDMEKVYQRKVNATKRKNNPRQYEKAQSQRNTPTIPRGYEEYGLCACNGFIMDHDGICVLHQEDLIGTMRVASGGLAVSEI</sequence>